<dbReference type="NCBIfam" id="NF045515">
    <property type="entry name" value="Glp_gephyrin"/>
    <property type="match status" value="1"/>
</dbReference>
<evidence type="ECO:0000256" key="2">
    <source>
        <dbReference type="ARBA" id="ARBA00003487"/>
    </source>
</evidence>
<dbReference type="STRING" id="520764.AN618_09250"/>
<reference evidence="12 13" key="1">
    <citation type="submission" date="2015-12" db="EMBL/GenBank/DDBJ databases">
        <title>Draft genome sequnece of Fervidicola ferrireducens strain Y170.</title>
        <authorList>
            <person name="Patel B.K."/>
        </authorList>
    </citation>
    <scope>NUCLEOTIDE SEQUENCE [LARGE SCALE GENOMIC DNA]</scope>
    <source>
        <strain evidence="12 13">Y170</strain>
    </source>
</reference>
<keyword evidence="8 10" id="KW-0501">Molybdenum cofactor biosynthesis</keyword>
<dbReference type="InterPro" id="IPR001453">
    <property type="entry name" value="MoaB/Mog_dom"/>
</dbReference>
<comment type="pathway">
    <text evidence="3 10">Cofactor biosynthesis; molybdopterin biosynthesis.</text>
</comment>
<sequence length="410" mass="43963">MQLFEALKIDEALKVLKENLINVRARSEEVELLDALNRVLAEDVYSPEDIPPFNRSTVDGYAVIASDTFGASESLPAILKVAGEIKMGEKPAFSLKAGEAARISTGGMLPEGSDAVVMLEYTQPLEDGTLLVERPVAPGENVILKGEDVKKGDLVLKKGHTLRPQDLAVLAGMGFQKVRVAVSPKVSVISTGDEIKPPGVEIREGEIRDMNSFSVAGLVLKWGGIPEVFGVVRDDFDEIKKAVSEALKISDLVVISGGSSVGTRDLTVKVLESLGKPGVIAHGLAVKPGKPTIIAVVEEKPVVGLPGHPVSAMVIFEQVVRPIISWFLGRPEDYGGLKVKAKIARNISSAAGREDFIRVRLEQKEGELWAVPVLGKSGLISTMVESHGLARIAPEKLGVKEGEYVDVELY</sequence>
<evidence type="ECO:0000256" key="3">
    <source>
        <dbReference type="ARBA" id="ARBA00005046"/>
    </source>
</evidence>
<dbReference type="FunCoup" id="A0A140LB02">
    <property type="interactions" value="341"/>
</dbReference>
<dbReference type="Proteomes" id="UP000070427">
    <property type="component" value="Unassembled WGS sequence"/>
</dbReference>
<dbReference type="SUPFAM" id="SSF63882">
    <property type="entry name" value="MoeA N-terminal region -like"/>
    <property type="match status" value="1"/>
</dbReference>
<dbReference type="NCBIfam" id="TIGR00177">
    <property type="entry name" value="molyb_syn"/>
    <property type="match status" value="1"/>
</dbReference>
<dbReference type="PANTHER" id="PTHR10192:SF5">
    <property type="entry name" value="GEPHYRIN"/>
    <property type="match status" value="1"/>
</dbReference>
<keyword evidence="10 12" id="KW-0808">Transferase</keyword>
<evidence type="ECO:0000256" key="8">
    <source>
        <dbReference type="ARBA" id="ARBA00023150"/>
    </source>
</evidence>
<dbReference type="InterPro" id="IPR036135">
    <property type="entry name" value="MoeA_linker/N_sf"/>
</dbReference>
<dbReference type="Pfam" id="PF03454">
    <property type="entry name" value="MoeA_C"/>
    <property type="match status" value="1"/>
</dbReference>
<dbReference type="CDD" id="cd00887">
    <property type="entry name" value="MoeA"/>
    <property type="match status" value="1"/>
</dbReference>
<comment type="similarity">
    <text evidence="4 10">Belongs to the MoeA family.</text>
</comment>
<accession>A0A140LB02</accession>
<dbReference type="InterPro" id="IPR005110">
    <property type="entry name" value="MoeA_linker/N"/>
</dbReference>
<protein>
    <recommendedName>
        <fullName evidence="6 10">Molybdopterin molybdenumtransferase</fullName>
        <ecNumber evidence="5 10">2.10.1.1</ecNumber>
    </recommendedName>
</protein>
<dbReference type="PROSITE" id="PS01079">
    <property type="entry name" value="MOCF_BIOSYNTHESIS_2"/>
    <property type="match status" value="1"/>
</dbReference>
<dbReference type="PATRIC" id="fig|520764.3.peg.960"/>
<dbReference type="Gene3D" id="3.40.980.10">
    <property type="entry name" value="MoaB/Mog-like domain"/>
    <property type="match status" value="1"/>
</dbReference>
<dbReference type="PANTHER" id="PTHR10192">
    <property type="entry name" value="MOLYBDOPTERIN BIOSYNTHESIS PROTEIN"/>
    <property type="match status" value="1"/>
</dbReference>
<keyword evidence="10" id="KW-0479">Metal-binding</keyword>
<dbReference type="EMBL" id="LOED01000008">
    <property type="protein sequence ID" value="KXG77727.1"/>
    <property type="molecule type" value="Genomic_DNA"/>
</dbReference>
<dbReference type="Pfam" id="PF03453">
    <property type="entry name" value="MoeA_N"/>
    <property type="match status" value="1"/>
</dbReference>
<dbReference type="AlphaFoldDB" id="A0A140LB02"/>
<dbReference type="Gene3D" id="2.170.190.11">
    <property type="entry name" value="Molybdopterin biosynthesis moea protein, domain 3"/>
    <property type="match status" value="1"/>
</dbReference>
<feature type="domain" description="MoaB/Mog" evidence="11">
    <location>
        <begin position="187"/>
        <end position="326"/>
    </location>
</feature>
<comment type="cofactor">
    <cofactor evidence="10">
        <name>Mg(2+)</name>
        <dbReference type="ChEBI" id="CHEBI:18420"/>
    </cofactor>
</comment>
<comment type="function">
    <text evidence="1 10">Catalyzes the insertion of molybdate into adenylated molybdopterin with the concomitant release of AMP.</text>
</comment>
<comment type="function">
    <text evidence="2">May be involved in the biosynthesis of molybdopterin.</text>
</comment>
<evidence type="ECO:0000256" key="6">
    <source>
        <dbReference type="ARBA" id="ARBA00021108"/>
    </source>
</evidence>
<dbReference type="GO" id="GO:0006777">
    <property type="term" value="P:Mo-molybdopterin cofactor biosynthetic process"/>
    <property type="evidence" value="ECO:0007669"/>
    <property type="project" value="UniProtKB-UniRule"/>
</dbReference>
<dbReference type="GO" id="GO:0046872">
    <property type="term" value="F:metal ion binding"/>
    <property type="evidence" value="ECO:0007669"/>
    <property type="project" value="UniProtKB-UniRule"/>
</dbReference>
<dbReference type="InterPro" id="IPR036688">
    <property type="entry name" value="MoeA_C_domain_IV_sf"/>
</dbReference>
<dbReference type="SUPFAM" id="SSF63867">
    <property type="entry name" value="MoeA C-terminal domain-like"/>
    <property type="match status" value="1"/>
</dbReference>
<evidence type="ECO:0000256" key="1">
    <source>
        <dbReference type="ARBA" id="ARBA00002901"/>
    </source>
</evidence>
<dbReference type="Gene3D" id="3.90.105.10">
    <property type="entry name" value="Molybdopterin biosynthesis moea protein, domain 2"/>
    <property type="match status" value="1"/>
</dbReference>
<dbReference type="Gene3D" id="2.40.340.10">
    <property type="entry name" value="MoeA, C-terminal, domain IV"/>
    <property type="match status" value="1"/>
</dbReference>
<evidence type="ECO:0000256" key="10">
    <source>
        <dbReference type="RuleBase" id="RU365090"/>
    </source>
</evidence>
<dbReference type="GO" id="GO:0005829">
    <property type="term" value="C:cytosol"/>
    <property type="evidence" value="ECO:0007669"/>
    <property type="project" value="TreeGrafter"/>
</dbReference>
<dbReference type="UniPathway" id="UPA00344"/>
<dbReference type="InterPro" id="IPR008284">
    <property type="entry name" value="MoCF_biosynth_CS"/>
</dbReference>
<dbReference type="GO" id="GO:0061599">
    <property type="term" value="F:molybdopterin molybdotransferase activity"/>
    <property type="evidence" value="ECO:0007669"/>
    <property type="project" value="UniProtKB-UniRule"/>
</dbReference>
<dbReference type="RefSeq" id="WP_066352645.1">
    <property type="nucleotide sequence ID" value="NZ_LOED01000008.1"/>
</dbReference>
<dbReference type="EC" id="2.10.1.1" evidence="5 10"/>
<dbReference type="OrthoDB" id="9804758at2"/>
<evidence type="ECO:0000256" key="9">
    <source>
        <dbReference type="ARBA" id="ARBA00047317"/>
    </source>
</evidence>
<keyword evidence="7 10" id="KW-0500">Molybdenum</keyword>
<name>A0A140LB02_9FIRM</name>
<dbReference type="SMART" id="SM00852">
    <property type="entry name" value="MoCF_biosynth"/>
    <property type="match status" value="1"/>
</dbReference>
<evidence type="ECO:0000256" key="7">
    <source>
        <dbReference type="ARBA" id="ARBA00022505"/>
    </source>
</evidence>
<comment type="catalytic activity">
    <reaction evidence="9">
        <text>adenylyl-molybdopterin + molybdate = Mo-molybdopterin + AMP + H(+)</text>
        <dbReference type="Rhea" id="RHEA:35047"/>
        <dbReference type="ChEBI" id="CHEBI:15378"/>
        <dbReference type="ChEBI" id="CHEBI:36264"/>
        <dbReference type="ChEBI" id="CHEBI:62727"/>
        <dbReference type="ChEBI" id="CHEBI:71302"/>
        <dbReference type="ChEBI" id="CHEBI:456215"/>
        <dbReference type="EC" id="2.10.1.1"/>
    </reaction>
</comment>
<dbReference type="Pfam" id="PF00994">
    <property type="entry name" value="MoCF_biosynth"/>
    <property type="match status" value="1"/>
</dbReference>
<evidence type="ECO:0000313" key="12">
    <source>
        <dbReference type="EMBL" id="KXG77727.1"/>
    </source>
</evidence>
<proteinExistence type="inferred from homology"/>
<evidence type="ECO:0000256" key="5">
    <source>
        <dbReference type="ARBA" id="ARBA00013269"/>
    </source>
</evidence>
<keyword evidence="10" id="KW-0460">Magnesium</keyword>
<dbReference type="SUPFAM" id="SSF53218">
    <property type="entry name" value="Molybdenum cofactor biosynthesis proteins"/>
    <property type="match status" value="1"/>
</dbReference>
<evidence type="ECO:0000313" key="13">
    <source>
        <dbReference type="Proteomes" id="UP000070427"/>
    </source>
</evidence>
<dbReference type="InterPro" id="IPR036425">
    <property type="entry name" value="MoaB/Mog-like_dom_sf"/>
</dbReference>
<dbReference type="InterPro" id="IPR005111">
    <property type="entry name" value="MoeA_C_domain_IV"/>
</dbReference>
<dbReference type="InParanoid" id="A0A140LB02"/>
<organism evidence="12 13">
    <name type="scientific">Fervidicola ferrireducens</name>
    <dbReference type="NCBI Taxonomy" id="520764"/>
    <lineage>
        <taxon>Bacteria</taxon>
        <taxon>Bacillati</taxon>
        <taxon>Bacillota</taxon>
        <taxon>Clostridia</taxon>
        <taxon>Thermosediminibacterales</taxon>
        <taxon>Thermosediminibacteraceae</taxon>
        <taxon>Fervidicola</taxon>
    </lineage>
</organism>
<dbReference type="InterPro" id="IPR038987">
    <property type="entry name" value="MoeA-like"/>
</dbReference>
<evidence type="ECO:0000256" key="4">
    <source>
        <dbReference type="ARBA" id="ARBA00010763"/>
    </source>
</evidence>
<comment type="caution">
    <text evidence="12">The sequence shown here is derived from an EMBL/GenBank/DDBJ whole genome shotgun (WGS) entry which is preliminary data.</text>
</comment>
<evidence type="ECO:0000259" key="11">
    <source>
        <dbReference type="SMART" id="SM00852"/>
    </source>
</evidence>
<gene>
    <name evidence="12" type="primary">moeA_1</name>
    <name evidence="12" type="ORF">AN618_09250</name>
</gene>
<keyword evidence="13" id="KW-1185">Reference proteome</keyword>